<dbReference type="PROSITE" id="PS50042">
    <property type="entry name" value="CNMP_BINDING_3"/>
    <property type="match status" value="1"/>
</dbReference>
<dbReference type="InterPro" id="IPR000595">
    <property type="entry name" value="cNMP-bd_dom"/>
</dbReference>
<dbReference type="SUPFAM" id="SSF51206">
    <property type="entry name" value="cAMP-binding domain-like"/>
    <property type="match status" value="1"/>
</dbReference>
<proteinExistence type="predicted"/>
<evidence type="ECO:0000259" key="1">
    <source>
        <dbReference type="PROSITE" id="PS50042"/>
    </source>
</evidence>
<dbReference type="eggNOG" id="COG0664">
    <property type="taxonomic scope" value="Bacteria"/>
</dbReference>
<dbReference type="AlphaFoldDB" id="A8FZL4"/>
<dbReference type="Pfam" id="PF00027">
    <property type="entry name" value="cNMP_binding"/>
    <property type="match status" value="1"/>
</dbReference>
<keyword evidence="3" id="KW-1185">Reference proteome</keyword>
<dbReference type="CDD" id="cd00038">
    <property type="entry name" value="CAP_ED"/>
    <property type="match status" value="1"/>
</dbReference>
<dbReference type="RefSeq" id="WP_012144017.1">
    <property type="nucleotide sequence ID" value="NC_009831.1"/>
</dbReference>
<reference evidence="2 3" key="1">
    <citation type="submission" date="2007-08" db="EMBL/GenBank/DDBJ databases">
        <title>Complete sequence of Shewanella sediminis HAW-EB3.</title>
        <authorList>
            <consortium name="US DOE Joint Genome Institute"/>
            <person name="Copeland A."/>
            <person name="Lucas S."/>
            <person name="Lapidus A."/>
            <person name="Barry K."/>
            <person name="Glavina del Rio T."/>
            <person name="Dalin E."/>
            <person name="Tice H."/>
            <person name="Pitluck S."/>
            <person name="Chertkov O."/>
            <person name="Brettin T."/>
            <person name="Bruce D."/>
            <person name="Detter J.C."/>
            <person name="Han C."/>
            <person name="Schmutz J."/>
            <person name="Larimer F."/>
            <person name="Land M."/>
            <person name="Hauser L."/>
            <person name="Kyrpides N."/>
            <person name="Kim E."/>
            <person name="Zhao J.-S."/>
            <person name="Richardson P."/>
        </authorList>
    </citation>
    <scope>NUCLEOTIDE SEQUENCE [LARGE SCALE GENOMIC DNA]</scope>
    <source>
        <strain evidence="2 3">HAW-EB3</strain>
    </source>
</reference>
<dbReference type="HOGENOM" id="CLU_106753_0_0_6"/>
<organism evidence="2 3">
    <name type="scientific">Shewanella sediminis (strain HAW-EB3)</name>
    <dbReference type="NCBI Taxonomy" id="425104"/>
    <lineage>
        <taxon>Bacteria</taxon>
        <taxon>Pseudomonadati</taxon>
        <taxon>Pseudomonadota</taxon>
        <taxon>Gammaproteobacteria</taxon>
        <taxon>Alteromonadales</taxon>
        <taxon>Shewanellaceae</taxon>
        <taxon>Shewanella</taxon>
    </lineage>
</organism>
<accession>A8FZL4</accession>
<dbReference type="Proteomes" id="UP000002015">
    <property type="component" value="Chromosome"/>
</dbReference>
<sequence length="220" mass="25816">MRYLDRMIQQGFEIFSQNVERPELKVKQMKPQDFILRQGQEISELYWLKSGACTIAYNAENGRRFNLGRLRARSRLFGEIEWLNNSPCQFEVCADEPIELIVLPLNFVTELIESHASIGLWLSHCLSTKYHDGIEFTLAQILYPLSYNIALDLKHRQQGSRPEISFRQLYREAERFGCSERVFRKVVAQLQTLGLVEKVEHQLKILDMEKLEAFIESMEK</sequence>
<dbReference type="KEGG" id="sse:Ssed_3683"/>
<dbReference type="Gene3D" id="2.60.120.10">
    <property type="entry name" value="Jelly Rolls"/>
    <property type="match status" value="1"/>
</dbReference>
<dbReference type="EMBL" id="CP000821">
    <property type="protein sequence ID" value="ABV38287.1"/>
    <property type="molecule type" value="Genomic_DNA"/>
</dbReference>
<evidence type="ECO:0000313" key="2">
    <source>
        <dbReference type="EMBL" id="ABV38287.1"/>
    </source>
</evidence>
<name>A8FZL4_SHESH</name>
<dbReference type="InterPro" id="IPR018490">
    <property type="entry name" value="cNMP-bd_dom_sf"/>
</dbReference>
<protein>
    <submittedName>
        <fullName evidence="2">Cyclic nucleotide binding protein, putative</fullName>
    </submittedName>
</protein>
<feature type="domain" description="Cyclic nucleotide-binding" evidence="1">
    <location>
        <begin position="24"/>
        <end position="112"/>
    </location>
</feature>
<dbReference type="OrthoDB" id="7826327at2"/>
<dbReference type="STRING" id="425104.Ssed_3683"/>
<dbReference type="InterPro" id="IPR014710">
    <property type="entry name" value="RmlC-like_jellyroll"/>
</dbReference>
<evidence type="ECO:0000313" key="3">
    <source>
        <dbReference type="Proteomes" id="UP000002015"/>
    </source>
</evidence>
<gene>
    <name evidence="2" type="ordered locus">Ssed_3683</name>
</gene>